<sequence length="249" mass="27533">MTVPVLSTSASERVDLVEHAEGFATSRKPSKPPLDSAASATSRTDGNDLMSIAASANIARDVYSIYHTEPDCAEWTSQMKNFAESLEEYDLDDITRKRLYEDVDAILLCSDPGQPASHIISSSESVKRCIGEMEKSLEIQKIWNTHLENTFERLKRSLRTSQDTKPPQHVSTSDSYNEDRINDVLKHTGDDDVDPNNDLIQRISDLWDDHELSAPGSVFDIVSKRSLAVSAIGVAVATYLAMGGRQSMV</sequence>
<feature type="region of interest" description="Disordered" evidence="1">
    <location>
        <begin position="158"/>
        <end position="178"/>
    </location>
</feature>
<dbReference type="Proteomes" id="UP001358614">
    <property type="component" value="Chromosome 1"/>
</dbReference>
<evidence type="ECO:0000313" key="2">
    <source>
        <dbReference type="EMBL" id="WWD03652.1"/>
    </source>
</evidence>
<dbReference type="AlphaFoldDB" id="A0AAX4KD56"/>
<keyword evidence="3" id="KW-1185">Reference proteome</keyword>
<reference evidence="2 3" key="1">
    <citation type="submission" date="2024-01" db="EMBL/GenBank/DDBJ databases">
        <title>Comparative genomics of Cryptococcus and Kwoniella reveals pathogenesis evolution and contrasting modes of karyotype evolution via chromosome fusion or intercentromeric recombination.</title>
        <authorList>
            <person name="Coelho M.A."/>
            <person name="David-Palma M."/>
            <person name="Shea T."/>
            <person name="Bowers K."/>
            <person name="McGinley-Smith S."/>
            <person name="Mohammad A.W."/>
            <person name="Gnirke A."/>
            <person name="Yurkov A.M."/>
            <person name="Nowrousian M."/>
            <person name="Sun S."/>
            <person name="Cuomo C.A."/>
            <person name="Heitman J."/>
        </authorList>
    </citation>
    <scope>NUCLEOTIDE SEQUENCE [LARGE SCALE GENOMIC DNA]</scope>
    <source>
        <strain evidence="2 3">PYCC6329</strain>
    </source>
</reference>
<evidence type="ECO:0000256" key="1">
    <source>
        <dbReference type="SAM" id="MobiDB-lite"/>
    </source>
</evidence>
<dbReference type="KEGG" id="ker:91100511"/>
<gene>
    <name evidence="2" type="ORF">V865_001707</name>
</gene>
<dbReference type="EMBL" id="CP144089">
    <property type="protein sequence ID" value="WWD03652.1"/>
    <property type="molecule type" value="Genomic_DNA"/>
</dbReference>
<evidence type="ECO:0000313" key="3">
    <source>
        <dbReference type="Proteomes" id="UP001358614"/>
    </source>
</evidence>
<accession>A0AAX4KD56</accession>
<protein>
    <submittedName>
        <fullName evidence="2">Uncharacterized protein</fullName>
    </submittedName>
</protein>
<proteinExistence type="predicted"/>
<feature type="region of interest" description="Disordered" evidence="1">
    <location>
        <begin position="21"/>
        <end position="43"/>
    </location>
</feature>
<dbReference type="RefSeq" id="XP_066081619.1">
    <property type="nucleotide sequence ID" value="XM_066225522.1"/>
</dbReference>
<organism evidence="2 3">
    <name type="scientific">Kwoniella europaea PYCC6329</name>
    <dbReference type="NCBI Taxonomy" id="1423913"/>
    <lineage>
        <taxon>Eukaryota</taxon>
        <taxon>Fungi</taxon>
        <taxon>Dikarya</taxon>
        <taxon>Basidiomycota</taxon>
        <taxon>Agaricomycotina</taxon>
        <taxon>Tremellomycetes</taxon>
        <taxon>Tremellales</taxon>
        <taxon>Cryptococcaceae</taxon>
        <taxon>Kwoniella</taxon>
    </lineage>
</organism>
<feature type="compositionally biased region" description="Polar residues" evidence="1">
    <location>
        <begin position="159"/>
        <end position="175"/>
    </location>
</feature>
<dbReference type="GeneID" id="91100511"/>
<name>A0AAX4KD56_9TREE</name>